<dbReference type="OrthoDB" id="9775969at2"/>
<dbReference type="AlphaFoldDB" id="A0A3A6QWC0"/>
<sequence length="227" mass="25518">MNRAFTILAITLSFSGYAATNNSNDLNNLTDLNNDGIKRWQQHEFSGQTTYKVISIDGQNVIQATSEASASGLMLEQQIDLLRTPFLNWRWKVTNALPPLKEQTKNGDDYVARIYLLRKSGFMGLNTKALNYVWSSSQTEGTVWNNAYAGSSVKMVAVQGKTAKTNLWMEEKRNVYQDMIHYFGDKGSDKANQEAYRYIDIVAIMTDTDNSGLTSQSYYGDIVVTAE</sequence>
<dbReference type="Pfam" id="PF11249">
    <property type="entry name" value="DUF3047"/>
    <property type="match status" value="1"/>
</dbReference>
<gene>
    <name evidence="2" type="ORF">DZ860_02515</name>
</gene>
<evidence type="ECO:0000313" key="2">
    <source>
        <dbReference type="EMBL" id="RJX75568.1"/>
    </source>
</evidence>
<dbReference type="Proteomes" id="UP000273252">
    <property type="component" value="Unassembled WGS sequence"/>
</dbReference>
<name>A0A3A6QWC0_9VIBR</name>
<evidence type="ECO:0000313" key="3">
    <source>
        <dbReference type="Proteomes" id="UP000273252"/>
    </source>
</evidence>
<accession>A0A3A6QWC0</accession>
<keyword evidence="3" id="KW-1185">Reference proteome</keyword>
<dbReference type="InterPro" id="IPR021409">
    <property type="entry name" value="DUF3047"/>
</dbReference>
<keyword evidence="1" id="KW-0732">Signal</keyword>
<organism evidence="2 3">
    <name type="scientific">Vibrio sinensis</name>
    <dbReference type="NCBI Taxonomy" id="2302434"/>
    <lineage>
        <taxon>Bacteria</taxon>
        <taxon>Pseudomonadati</taxon>
        <taxon>Pseudomonadota</taxon>
        <taxon>Gammaproteobacteria</taxon>
        <taxon>Vibrionales</taxon>
        <taxon>Vibrionaceae</taxon>
        <taxon>Vibrio</taxon>
    </lineage>
</organism>
<proteinExistence type="predicted"/>
<comment type="caution">
    <text evidence="2">The sequence shown here is derived from an EMBL/GenBank/DDBJ whole genome shotgun (WGS) entry which is preliminary data.</text>
</comment>
<protein>
    <submittedName>
        <fullName evidence="2">DUF3047 domain-containing protein</fullName>
    </submittedName>
</protein>
<reference evidence="2 3" key="1">
    <citation type="submission" date="2018-08" db="EMBL/GenBank/DDBJ databases">
        <title>Vibrio isolated from the Eastern China Marginal Seas.</title>
        <authorList>
            <person name="Li Y."/>
        </authorList>
    </citation>
    <scope>NUCLEOTIDE SEQUENCE [LARGE SCALE GENOMIC DNA]</scope>
    <source>
        <strain evidence="2 3">BEI233</strain>
    </source>
</reference>
<dbReference type="RefSeq" id="WP_120029324.1">
    <property type="nucleotide sequence ID" value="NZ_QVMU01000001.1"/>
</dbReference>
<evidence type="ECO:0000256" key="1">
    <source>
        <dbReference type="SAM" id="SignalP"/>
    </source>
</evidence>
<feature type="chain" id="PRO_5017289982" evidence="1">
    <location>
        <begin position="19"/>
        <end position="227"/>
    </location>
</feature>
<feature type="signal peptide" evidence="1">
    <location>
        <begin position="1"/>
        <end position="18"/>
    </location>
</feature>
<dbReference type="EMBL" id="QVMU01000001">
    <property type="protein sequence ID" value="RJX75568.1"/>
    <property type="molecule type" value="Genomic_DNA"/>
</dbReference>